<name>A0A6M0RDL9_9CYAN</name>
<organism evidence="2 3">
    <name type="scientific">Adonisia turfae CCMR0081</name>
    <dbReference type="NCBI Taxonomy" id="2292702"/>
    <lineage>
        <taxon>Bacteria</taxon>
        <taxon>Bacillati</taxon>
        <taxon>Cyanobacteriota</taxon>
        <taxon>Adonisia</taxon>
        <taxon>Adonisia turfae</taxon>
    </lineage>
</organism>
<dbReference type="Pfam" id="PF13803">
    <property type="entry name" value="DUF4184"/>
    <property type="match status" value="1"/>
</dbReference>
<accession>A0A6M0RDL9</accession>
<evidence type="ECO:0000313" key="3">
    <source>
        <dbReference type="Proteomes" id="UP000481033"/>
    </source>
</evidence>
<dbReference type="EMBL" id="QXHD01000003">
    <property type="protein sequence ID" value="NEZ54379.1"/>
    <property type="molecule type" value="Genomic_DNA"/>
</dbReference>
<keyword evidence="3" id="KW-1185">Reference proteome</keyword>
<protein>
    <submittedName>
        <fullName evidence="2">DUF4184 family protein</fullName>
    </submittedName>
</protein>
<dbReference type="Proteomes" id="UP000481033">
    <property type="component" value="Unassembled WGS sequence"/>
</dbReference>
<keyword evidence="1" id="KW-0812">Transmembrane</keyword>
<evidence type="ECO:0000313" key="2">
    <source>
        <dbReference type="EMBL" id="NEZ54379.1"/>
    </source>
</evidence>
<feature type="transmembrane region" description="Helical" evidence="1">
    <location>
        <begin position="142"/>
        <end position="160"/>
    </location>
</feature>
<sequence length="234" mass="25699">MPYTPAHTIVAAPLWYLSQKRLPLPPLIIGCMAPDLPYFLYLNPIYSPGHSISGLITHAVPQGLLALGLWYLWLEKSTLTLFGLAPSKRQVSLSWLGLVILSLWLGAATHSFLDATSHEWGWFVQRFAGLRYPLGGLPIFKWVQYGGGAMGLTAILSWYLSVAKVPSTANRSVQAGVTILSFSTLSLMGLANWVHQSQDLQSFAINSASGAMSGFVVGLCLFSVFYRIRRLRVS</sequence>
<dbReference type="RefSeq" id="WP_163659403.1">
    <property type="nucleotide sequence ID" value="NZ_QXHD01000003.1"/>
</dbReference>
<dbReference type="AlphaFoldDB" id="A0A6M0RDL9"/>
<feature type="transmembrane region" description="Helical" evidence="1">
    <location>
        <begin position="52"/>
        <end position="73"/>
    </location>
</feature>
<evidence type="ECO:0000256" key="1">
    <source>
        <dbReference type="SAM" id="Phobius"/>
    </source>
</evidence>
<dbReference type="InterPro" id="IPR025238">
    <property type="entry name" value="DUF4184"/>
</dbReference>
<reference evidence="2 3" key="1">
    <citation type="journal article" date="2020" name="Microb. Ecol.">
        <title>Ecogenomics of the Marine Benthic Filamentous Cyanobacterium Adonisia.</title>
        <authorList>
            <person name="Walter J.M."/>
            <person name="Coutinho F.H."/>
            <person name="Leomil L."/>
            <person name="Hargreaves P.I."/>
            <person name="Campeao M.E."/>
            <person name="Vieira V.V."/>
            <person name="Silva B.S."/>
            <person name="Fistarol G.O."/>
            <person name="Salomon P.S."/>
            <person name="Sawabe T."/>
            <person name="Mino S."/>
            <person name="Hosokawa M."/>
            <person name="Miyashita H."/>
            <person name="Maruyama F."/>
            <person name="van Verk M.C."/>
            <person name="Dutilh B.E."/>
            <person name="Thompson C.C."/>
            <person name="Thompson F.L."/>
        </authorList>
    </citation>
    <scope>NUCLEOTIDE SEQUENCE [LARGE SCALE GENOMIC DNA]</scope>
    <source>
        <strain evidence="2 3">CCMR0081</strain>
    </source>
</reference>
<proteinExistence type="predicted"/>
<feature type="transmembrane region" description="Helical" evidence="1">
    <location>
        <begin position="203"/>
        <end position="226"/>
    </location>
</feature>
<keyword evidence="1" id="KW-1133">Transmembrane helix</keyword>
<comment type="caution">
    <text evidence="2">The sequence shown here is derived from an EMBL/GenBank/DDBJ whole genome shotgun (WGS) entry which is preliminary data.</text>
</comment>
<feature type="transmembrane region" description="Helical" evidence="1">
    <location>
        <begin position="93"/>
        <end position="113"/>
    </location>
</feature>
<gene>
    <name evidence="2" type="ORF">DXZ20_01425</name>
</gene>
<feature type="transmembrane region" description="Helical" evidence="1">
    <location>
        <begin position="172"/>
        <end position="191"/>
    </location>
</feature>
<keyword evidence="1" id="KW-0472">Membrane</keyword>